<organism evidence="2 3">
    <name type="scientific">Myripristis murdjan</name>
    <name type="common">pinecone soldierfish</name>
    <dbReference type="NCBI Taxonomy" id="586833"/>
    <lineage>
        <taxon>Eukaryota</taxon>
        <taxon>Metazoa</taxon>
        <taxon>Chordata</taxon>
        <taxon>Craniata</taxon>
        <taxon>Vertebrata</taxon>
        <taxon>Euteleostomi</taxon>
        <taxon>Actinopterygii</taxon>
        <taxon>Neopterygii</taxon>
        <taxon>Teleostei</taxon>
        <taxon>Neoteleostei</taxon>
        <taxon>Acanthomorphata</taxon>
        <taxon>Holocentriformes</taxon>
        <taxon>Holocentridae</taxon>
        <taxon>Myripristis</taxon>
    </lineage>
</organism>
<feature type="compositionally biased region" description="Basic residues" evidence="1">
    <location>
        <begin position="28"/>
        <end position="91"/>
    </location>
</feature>
<dbReference type="Proteomes" id="UP000472263">
    <property type="component" value="Chromosome 16"/>
</dbReference>
<reference evidence="2" key="2">
    <citation type="submission" date="2025-08" db="UniProtKB">
        <authorList>
            <consortium name="Ensembl"/>
        </authorList>
    </citation>
    <scope>IDENTIFICATION</scope>
</reference>
<reference evidence="2" key="3">
    <citation type="submission" date="2025-09" db="UniProtKB">
        <authorList>
            <consortium name="Ensembl"/>
        </authorList>
    </citation>
    <scope>IDENTIFICATION</scope>
</reference>
<name>A0A667YU58_9TELE</name>
<dbReference type="InParanoid" id="A0A667YU58"/>
<dbReference type="AlphaFoldDB" id="A0A667YU58"/>
<evidence type="ECO:0000313" key="3">
    <source>
        <dbReference type="Proteomes" id="UP000472263"/>
    </source>
</evidence>
<protein>
    <submittedName>
        <fullName evidence="2">Uncharacterized protein</fullName>
    </submittedName>
</protein>
<accession>A0A667YU58</accession>
<sequence length="153" mass="18116">KQKTSWEGEVASLKQQLEQRSKVPRPLNKMHPRLRPLNKRSPKLRPLNKRSQRPRPLNKMHPRPRPLNKRSQRLRPPNKMHPRLRPLNKRSPRLRPLNKRMLKQRPQKPDEVLGSFLCYRCIPHSCCDPLQQMPKEIMVDGTVCLINLVTNAD</sequence>
<keyword evidence="3" id="KW-1185">Reference proteome</keyword>
<dbReference type="Ensembl" id="ENSMMDT00005030649.1">
    <property type="protein sequence ID" value="ENSMMDP00005029953.1"/>
    <property type="gene ID" value="ENSMMDG00005014205.1"/>
</dbReference>
<reference evidence="2" key="1">
    <citation type="submission" date="2019-06" db="EMBL/GenBank/DDBJ databases">
        <authorList>
            <consortium name="Wellcome Sanger Institute Data Sharing"/>
        </authorList>
    </citation>
    <scope>NUCLEOTIDE SEQUENCE [LARGE SCALE GENOMIC DNA]</scope>
</reference>
<feature type="region of interest" description="Disordered" evidence="1">
    <location>
        <begin position="1"/>
        <end position="91"/>
    </location>
</feature>
<evidence type="ECO:0000256" key="1">
    <source>
        <dbReference type="SAM" id="MobiDB-lite"/>
    </source>
</evidence>
<proteinExistence type="predicted"/>
<evidence type="ECO:0000313" key="2">
    <source>
        <dbReference type="Ensembl" id="ENSMMDP00005029953.1"/>
    </source>
</evidence>